<sequence length="389" mass="43463">MRWPSERYLADENKAISSLPLAKEITIPDHLGQALAGSHKGDWIKACLAELDQMKQRDVWEVVDKTPSMTTIGHRWVFDIKHSINGMVEKFKAQMVARGDRQRPGVSSFDISGAYLYSPVEEIVLIEPSTTFLPHLKGKVLRLKKALYGMKQAGRCWWLFLSGILEHMGFAATEINQSLYIFCNDQEVITIWIHIDDGIVTSNSLGAISKFKMALCGELDIKWSDQLTHIMGLNCAFGEGEDALDPIAYQSVVGSLAYLVSGSRPDLAFAVNYLSRHSMKPTAEHWLLLDHVVGYLLKTHSHRIRLFLTSLALSLWSDAGWGGDLKHSQSGFILKLGDAPIHWSSKRQTVLALSTCAAEYVALLDSPIQFSVKIRRGYRFQSTITQGSA</sequence>
<dbReference type="PANTHER" id="PTHR11439">
    <property type="entry name" value="GAG-POL-RELATED RETROTRANSPOSON"/>
    <property type="match status" value="1"/>
</dbReference>
<evidence type="ECO:0000313" key="2">
    <source>
        <dbReference type="EMBL" id="MBW0461372.1"/>
    </source>
</evidence>
<dbReference type="PANTHER" id="PTHR11439:SF483">
    <property type="entry name" value="PEPTIDE SYNTHASE GLIP-LIKE, PUTATIVE (AFU_ORTHOLOGUE AFUA_3G12920)-RELATED"/>
    <property type="match status" value="1"/>
</dbReference>
<evidence type="ECO:0000313" key="3">
    <source>
        <dbReference type="Proteomes" id="UP000765509"/>
    </source>
</evidence>
<evidence type="ECO:0000259" key="1">
    <source>
        <dbReference type="Pfam" id="PF07727"/>
    </source>
</evidence>
<proteinExistence type="predicted"/>
<comment type="caution">
    <text evidence="2">The sequence shown here is derived from an EMBL/GenBank/DDBJ whole genome shotgun (WGS) entry which is preliminary data.</text>
</comment>
<dbReference type="AlphaFoldDB" id="A0A9Q3BA50"/>
<gene>
    <name evidence="2" type="ORF">O181_001087</name>
</gene>
<dbReference type="Proteomes" id="UP000765509">
    <property type="component" value="Unassembled WGS sequence"/>
</dbReference>
<organism evidence="2 3">
    <name type="scientific">Austropuccinia psidii MF-1</name>
    <dbReference type="NCBI Taxonomy" id="1389203"/>
    <lineage>
        <taxon>Eukaryota</taxon>
        <taxon>Fungi</taxon>
        <taxon>Dikarya</taxon>
        <taxon>Basidiomycota</taxon>
        <taxon>Pucciniomycotina</taxon>
        <taxon>Pucciniomycetes</taxon>
        <taxon>Pucciniales</taxon>
        <taxon>Sphaerophragmiaceae</taxon>
        <taxon>Austropuccinia</taxon>
    </lineage>
</organism>
<dbReference type="Pfam" id="PF07727">
    <property type="entry name" value="RVT_2"/>
    <property type="match status" value="1"/>
</dbReference>
<reference evidence="2" key="1">
    <citation type="submission" date="2021-03" db="EMBL/GenBank/DDBJ databases">
        <title>Draft genome sequence of rust myrtle Austropuccinia psidii MF-1, a brazilian biotype.</title>
        <authorList>
            <person name="Quecine M.C."/>
            <person name="Pachon D.M.R."/>
            <person name="Bonatelli M.L."/>
            <person name="Correr F.H."/>
            <person name="Franceschini L.M."/>
            <person name="Leite T.F."/>
            <person name="Margarido G.R.A."/>
            <person name="Almeida C.A."/>
            <person name="Ferrarezi J.A."/>
            <person name="Labate C.A."/>
        </authorList>
    </citation>
    <scope>NUCLEOTIDE SEQUENCE</scope>
    <source>
        <strain evidence="2">MF-1</strain>
    </source>
</reference>
<dbReference type="InterPro" id="IPR013103">
    <property type="entry name" value="RVT_2"/>
</dbReference>
<keyword evidence="3" id="KW-1185">Reference proteome</keyword>
<protein>
    <recommendedName>
        <fullName evidence="1">Reverse transcriptase Ty1/copia-type domain-containing protein</fullName>
    </recommendedName>
</protein>
<dbReference type="CDD" id="cd09272">
    <property type="entry name" value="RNase_HI_RT_Ty1"/>
    <property type="match status" value="1"/>
</dbReference>
<dbReference type="OrthoDB" id="4356562at2759"/>
<name>A0A9Q3BA50_9BASI</name>
<accession>A0A9Q3BA50</accession>
<dbReference type="EMBL" id="AVOT02000148">
    <property type="protein sequence ID" value="MBW0461372.1"/>
    <property type="molecule type" value="Genomic_DNA"/>
</dbReference>
<dbReference type="SUPFAM" id="SSF56672">
    <property type="entry name" value="DNA/RNA polymerases"/>
    <property type="match status" value="1"/>
</dbReference>
<feature type="domain" description="Reverse transcriptase Ty1/copia-type" evidence="1">
    <location>
        <begin position="108"/>
        <end position="242"/>
    </location>
</feature>
<dbReference type="InterPro" id="IPR043502">
    <property type="entry name" value="DNA/RNA_pol_sf"/>
</dbReference>